<evidence type="ECO:0000313" key="2">
    <source>
        <dbReference type="EMBL" id="ENO16163.1"/>
    </source>
</evidence>
<organism evidence="2 3">
    <name type="scientific">Marinobacter nanhaiticus D15-8W</name>
    <dbReference type="NCBI Taxonomy" id="626887"/>
    <lineage>
        <taxon>Bacteria</taxon>
        <taxon>Pseudomonadati</taxon>
        <taxon>Pseudomonadota</taxon>
        <taxon>Gammaproteobacteria</taxon>
        <taxon>Pseudomonadales</taxon>
        <taxon>Marinobacteraceae</taxon>
        <taxon>Marinobacter</taxon>
    </lineage>
</organism>
<accession>N6X525</accession>
<dbReference type="EMBL" id="APLQ01000011">
    <property type="protein sequence ID" value="ENO16163.1"/>
    <property type="molecule type" value="Genomic_DNA"/>
</dbReference>
<keyword evidence="1" id="KW-0812">Transmembrane</keyword>
<dbReference type="AlphaFoldDB" id="N6X525"/>
<gene>
    <name evidence="2" type="ORF">J057_12441</name>
</gene>
<dbReference type="Proteomes" id="UP000013165">
    <property type="component" value="Unassembled WGS sequence"/>
</dbReference>
<protein>
    <submittedName>
        <fullName evidence="2">Uncharacterized protein</fullName>
    </submittedName>
</protein>
<keyword evidence="1" id="KW-1133">Transmembrane helix</keyword>
<dbReference type="HOGENOM" id="CLU_2807397_0_0_6"/>
<sequence>MGLPLIDASSFLCASTFFLAPTTFFLRQKRAPRYLVARYVNSFCITLLNPGTNREAEYNGIGIYFQV</sequence>
<comment type="caution">
    <text evidence="2">The sequence shown here is derived from an EMBL/GenBank/DDBJ whole genome shotgun (WGS) entry which is preliminary data.</text>
</comment>
<name>N6X525_9GAMM</name>
<reference evidence="2 3" key="1">
    <citation type="journal article" date="2013" name="Genome Announc.">
        <title>Genome Sequence of the Polycyclic Aromatic Hydrocarbon-Degrading Bacterium Strain Marinobacter nanhaiticus D15-8WT.</title>
        <authorList>
            <person name="Cui Z."/>
            <person name="Gao W."/>
            <person name="Li Q."/>
            <person name="Xu G."/>
            <person name="Zheng L."/>
        </authorList>
    </citation>
    <scope>NUCLEOTIDE SEQUENCE [LARGE SCALE GENOMIC DNA]</scope>
    <source>
        <strain evidence="2 3">D15-8W</strain>
    </source>
</reference>
<evidence type="ECO:0000313" key="3">
    <source>
        <dbReference type="Proteomes" id="UP000013165"/>
    </source>
</evidence>
<keyword evidence="1" id="KW-0472">Membrane</keyword>
<keyword evidence="3" id="KW-1185">Reference proteome</keyword>
<feature type="transmembrane region" description="Helical" evidence="1">
    <location>
        <begin position="6"/>
        <end position="26"/>
    </location>
</feature>
<evidence type="ECO:0000256" key="1">
    <source>
        <dbReference type="SAM" id="Phobius"/>
    </source>
</evidence>
<proteinExistence type="predicted"/>